<evidence type="ECO:0000256" key="1">
    <source>
        <dbReference type="SAM" id="MobiDB-lite"/>
    </source>
</evidence>
<feature type="compositionally biased region" description="Basic and acidic residues" evidence="1">
    <location>
        <begin position="39"/>
        <end position="58"/>
    </location>
</feature>
<name>A0A414F9Q2_9BACE</name>
<evidence type="ECO:0000313" key="3">
    <source>
        <dbReference type="Proteomes" id="UP000284689"/>
    </source>
</evidence>
<gene>
    <name evidence="2" type="ORF">DW794_19715</name>
</gene>
<comment type="caution">
    <text evidence="2">The sequence shown here is derived from an EMBL/GenBank/DDBJ whole genome shotgun (WGS) entry which is preliminary data.</text>
</comment>
<dbReference type="Proteomes" id="UP000284689">
    <property type="component" value="Unassembled WGS sequence"/>
</dbReference>
<dbReference type="RefSeq" id="WP_122140835.1">
    <property type="nucleotide sequence ID" value="NZ_QRIK01000019.1"/>
</dbReference>
<accession>A0A414F9Q2</accession>
<dbReference type="EMBL" id="QSJD01000046">
    <property type="protein sequence ID" value="RHD43161.1"/>
    <property type="molecule type" value="Genomic_DNA"/>
</dbReference>
<proteinExistence type="predicted"/>
<evidence type="ECO:0000313" key="2">
    <source>
        <dbReference type="EMBL" id="RHD43161.1"/>
    </source>
</evidence>
<reference evidence="2 3" key="1">
    <citation type="submission" date="2018-08" db="EMBL/GenBank/DDBJ databases">
        <title>A genome reference for cultivated species of the human gut microbiota.</title>
        <authorList>
            <person name="Zou Y."/>
            <person name="Xue W."/>
            <person name="Luo G."/>
        </authorList>
    </citation>
    <scope>NUCLEOTIDE SEQUENCE [LARGE SCALE GENOMIC DNA]</scope>
    <source>
        <strain evidence="2 3">AM31-16AC</strain>
    </source>
</reference>
<protein>
    <submittedName>
        <fullName evidence="2">Uncharacterized protein</fullName>
    </submittedName>
</protein>
<dbReference type="AlphaFoldDB" id="A0A414F9Q2"/>
<organism evidence="2 3">
    <name type="scientific">Bacteroides caccae</name>
    <dbReference type="NCBI Taxonomy" id="47678"/>
    <lineage>
        <taxon>Bacteria</taxon>
        <taxon>Pseudomonadati</taxon>
        <taxon>Bacteroidota</taxon>
        <taxon>Bacteroidia</taxon>
        <taxon>Bacteroidales</taxon>
        <taxon>Bacteroidaceae</taxon>
        <taxon>Bacteroides</taxon>
    </lineage>
</organism>
<sequence>MKNDIPEIGDLTQGINDSDIILTHELPEMLEKSSGLQDRTNDTSEKKTETDGEPIHFPPSKELEDYWRGFLKNLEISDESNVKSERLVCRLDRDLADSLDDCNIHNRSRSDMVNAIVRTFFDIYLLQLVPFRREKKSLFTNFNQKDYEKEKD</sequence>
<feature type="region of interest" description="Disordered" evidence="1">
    <location>
        <begin position="30"/>
        <end position="58"/>
    </location>
</feature>